<evidence type="ECO:0000313" key="3">
    <source>
        <dbReference type="Proteomes" id="UP000005446"/>
    </source>
</evidence>
<reference evidence="2 3" key="1">
    <citation type="journal article" date="2012" name="Eukaryot. Cell">
        <title>Genome sequence of the fungus Glarea lozoyensis: the first genome sequence of a species from the Helotiaceae family.</title>
        <authorList>
            <person name="Youssar L."/>
            <person name="Gruening B.A."/>
            <person name="Erxleben A."/>
            <person name="Guenther S."/>
            <person name="Huettel W."/>
        </authorList>
    </citation>
    <scope>NUCLEOTIDE SEQUENCE [LARGE SCALE GENOMIC DNA]</scope>
    <source>
        <strain evidence="3">ATCC 74030 / MF5533</strain>
    </source>
</reference>
<name>H0EVY6_GLAL7</name>
<dbReference type="OrthoDB" id="10443892at2759"/>
<proteinExistence type="predicted"/>
<gene>
    <name evidence="2" type="ORF">M7I_6943</name>
</gene>
<feature type="transmembrane region" description="Helical" evidence="1">
    <location>
        <begin position="108"/>
        <end position="130"/>
    </location>
</feature>
<dbReference type="HOGENOM" id="CLU_1532718_0_0_1"/>
<keyword evidence="1" id="KW-0812">Transmembrane</keyword>
<keyword evidence="1" id="KW-1133">Transmembrane helix</keyword>
<protein>
    <submittedName>
        <fullName evidence="2">Uncharacterized protein</fullName>
    </submittedName>
</protein>
<sequence length="175" mass="19645">MAQIFKNNVPKIWVFCATIEPKFKDKHTHSHQISWNASQAVVLTRARNVLNHSAISIRPPRGIVIFRSTVVVTRLHRNRGWLDQVERRIETTSESAVDKAMNHVMESVLIAMSVGTLFIIAMLGAIWVYIGKPKSEKSGESEEQNIASKEGQVQLEPIKAEISLLELAHVKAGKK</sequence>
<evidence type="ECO:0000313" key="2">
    <source>
        <dbReference type="EMBL" id="EHK97313.1"/>
    </source>
</evidence>
<keyword evidence="3" id="KW-1185">Reference proteome</keyword>
<dbReference type="AlphaFoldDB" id="H0EVY6"/>
<keyword evidence="1" id="KW-0472">Membrane</keyword>
<dbReference type="InParanoid" id="H0EVY6"/>
<evidence type="ECO:0000256" key="1">
    <source>
        <dbReference type="SAM" id="Phobius"/>
    </source>
</evidence>
<dbReference type="EMBL" id="AGUE01000199">
    <property type="protein sequence ID" value="EHK97313.1"/>
    <property type="molecule type" value="Genomic_DNA"/>
</dbReference>
<accession>H0EVY6</accession>
<comment type="caution">
    <text evidence="2">The sequence shown here is derived from an EMBL/GenBank/DDBJ whole genome shotgun (WGS) entry which is preliminary data.</text>
</comment>
<organism evidence="2 3">
    <name type="scientific">Glarea lozoyensis (strain ATCC 74030 / MF5533)</name>
    <dbReference type="NCBI Taxonomy" id="1104152"/>
    <lineage>
        <taxon>Eukaryota</taxon>
        <taxon>Fungi</taxon>
        <taxon>Dikarya</taxon>
        <taxon>Ascomycota</taxon>
        <taxon>Pezizomycotina</taxon>
        <taxon>Leotiomycetes</taxon>
        <taxon>Helotiales</taxon>
        <taxon>Helotiaceae</taxon>
        <taxon>Glarea</taxon>
    </lineage>
</organism>
<dbReference type="Proteomes" id="UP000005446">
    <property type="component" value="Unassembled WGS sequence"/>
</dbReference>